<dbReference type="GO" id="GO:0003677">
    <property type="term" value="F:DNA binding"/>
    <property type="evidence" value="ECO:0007669"/>
    <property type="project" value="UniProtKB-KW"/>
</dbReference>
<dbReference type="GO" id="GO:0030527">
    <property type="term" value="F:structural constituent of chromatin"/>
    <property type="evidence" value="ECO:0007669"/>
    <property type="project" value="InterPro"/>
</dbReference>
<protein>
    <recommendedName>
        <fullName evidence="6">HU family DNA-binding protein</fullName>
    </recommendedName>
</protein>
<keyword evidence="5" id="KW-1185">Reference proteome</keyword>
<keyword evidence="1" id="KW-0238">DNA-binding</keyword>
<dbReference type="EMBL" id="BEGY01000084">
    <property type="protein sequence ID" value="GAX82699.1"/>
    <property type="molecule type" value="Genomic_DNA"/>
</dbReference>
<comment type="similarity">
    <text evidence="2">Belongs to the bacterial histone-like protein family.</text>
</comment>
<dbReference type="CDD" id="cd13831">
    <property type="entry name" value="HU"/>
    <property type="match status" value="1"/>
</dbReference>
<dbReference type="PANTHER" id="PTHR33175:SF3">
    <property type="entry name" value="DNA-BINDING PROTEIN HU-BETA"/>
    <property type="match status" value="1"/>
</dbReference>
<dbReference type="AlphaFoldDB" id="A0A250XIF8"/>
<dbReference type="Pfam" id="PF00216">
    <property type="entry name" value="Bac_DNA_binding"/>
    <property type="match status" value="1"/>
</dbReference>
<dbReference type="InterPro" id="IPR010992">
    <property type="entry name" value="IHF-like_DNA-bd_dom_sf"/>
</dbReference>
<evidence type="ECO:0000256" key="1">
    <source>
        <dbReference type="ARBA" id="ARBA00023125"/>
    </source>
</evidence>
<evidence type="ECO:0000313" key="5">
    <source>
        <dbReference type="Proteomes" id="UP000232323"/>
    </source>
</evidence>
<accession>A0A250XIF8</accession>
<evidence type="ECO:0000256" key="3">
    <source>
        <dbReference type="SAM" id="MobiDB-lite"/>
    </source>
</evidence>
<dbReference type="PANTHER" id="PTHR33175">
    <property type="entry name" value="DNA-BINDING PROTEIN HU"/>
    <property type="match status" value="1"/>
</dbReference>
<dbReference type="InterPro" id="IPR000119">
    <property type="entry name" value="Hist_DNA-bd"/>
</dbReference>
<sequence length="190" mass="20191">MSYVLSFVDWETKFCKMASLLSRNVTGIRCVSRRTTVVTRASVGRQELADRLASRVGITKVAAADTVNFLLDTIRDEVVKGNDVVIPGFGSWKRIKKESRTGRNPKTGEPLAIPEKFAPRFGFGQPFKDAVSGKITVAAKPPPPPKAPKKEATPKTGSPAPKTAPKAAVGPKAVATKAAAKAAPPAAKKK</sequence>
<dbReference type="STRING" id="1157962.A0A250XIF8"/>
<dbReference type="PRINTS" id="PR01727">
    <property type="entry name" value="DNABINDINGHU"/>
</dbReference>
<evidence type="ECO:0000256" key="2">
    <source>
        <dbReference type="RuleBase" id="RU003939"/>
    </source>
</evidence>
<organism evidence="4 5">
    <name type="scientific">Chlamydomonas eustigma</name>
    <dbReference type="NCBI Taxonomy" id="1157962"/>
    <lineage>
        <taxon>Eukaryota</taxon>
        <taxon>Viridiplantae</taxon>
        <taxon>Chlorophyta</taxon>
        <taxon>core chlorophytes</taxon>
        <taxon>Chlorophyceae</taxon>
        <taxon>CS clade</taxon>
        <taxon>Chlamydomonadales</taxon>
        <taxon>Chlamydomonadaceae</taxon>
        <taxon>Chlamydomonas</taxon>
    </lineage>
</organism>
<dbReference type="SUPFAM" id="SSF47729">
    <property type="entry name" value="IHF-like DNA-binding proteins"/>
    <property type="match status" value="1"/>
</dbReference>
<evidence type="ECO:0000313" key="4">
    <source>
        <dbReference type="EMBL" id="GAX82699.1"/>
    </source>
</evidence>
<dbReference type="GO" id="GO:0005829">
    <property type="term" value="C:cytosol"/>
    <property type="evidence" value="ECO:0007669"/>
    <property type="project" value="TreeGrafter"/>
</dbReference>
<proteinExistence type="inferred from homology"/>
<dbReference type="Proteomes" id="UP000232323">
    <property type="component" value="Unassembled WGS sequence"/>
</dbReference>
<dbReference type="Gene3D" id="4.10.520.10">
    <property type="entry name" value="IHF-like DNA-binding proteins"/>
    <property type="match status" value="1"/>
</dbReference>
<reference evidence="4 5" key="1">
    <citation type="submission" date="2017-08" db="EMBL/GenBank/DDBJ databases">
        <title>Acidophilic green algal genome provides insights into adaptation to an acidic environment.</title>
        <authorList>
            <person name="Hirooka S."/>
            <person name="Hirose Y."/>
            <person name="Kanesaki Y."/>
            <person name="Higuchi S."/>
            <person name="Fujiwara T."/>
            <person name="Onuma R."/>
            <person name="Era A."/>
            <person name="Ohbayashi R."/>
            <person name="Uzuka A."/>
            <person name="Nozaki H."/>
            <person name="Yoshikawa H."/>
            <person name="Miyagishima S.Y."/>
        </authorList>
    </citation>
    <scope>NUCLEOTIDE SEQUENCE [LARGE SCALE GENOMIC DNA]</scope>
    <source>
        <strain evidence="4 5">NIES-2499</strain>
    </source>
</reference>
<gene>
    <name evidence="4" type="ORF">CEUSTIGMA_g10125.t1</name>
</gene>
<dbReference type="OrthoDB" id="10261135at2759"/>
<evidence type="ECO:0008006" key="6">
    <source>
        <dbReference type="Google" id="ProtNLM"/>
    </source>
</evidence>
<dbReference type="SMART" id="SM00411">
    <property type="entry name" value="BHL"/>
    <property type="match status" value="1"/>
</dbReference>
<feature type="region of interest" description="Disordered" evidence="3">
    <location>
        <begin position="135"/>
        <end position="190"/>
    </location>
</feature>
<comment type="caution">
    <text evidence="4">The sequence shown here is derived from an EMBL/GenBank/DDBJ whole genome shotgun (WGS) entry which is preliminary data.</text>
</comment>
<feature type="compositionally biased region" description="Low complexity" evidence="3">
    <location>
        <begin position="154"/>
        <end position="190"/>
    </location>
</feature>
<name>A0A250XIF8_9CHLO</name>